<dbReference type="SUPFAM" id="SSF56655">
    <property type="entry name" value="Carbohydrate phosphatase"/>
    <property type="match status" value="1"/>
</dbReference>
<keyword evidence="5 6" id="KW-0472">Membrane</keyword>
<feature type="binding site" evidence="6">
    <location>
        <position position="65"/>
    </location>
    <ligand>
        <name>Mg(2+)</name>
        <dbReference type="ChEBI" id="CHEBI:18420"/>
        <label>1</label>
    </ligand>
</feature>
<dbReference type="InterPro" id="IPR020550">
    <property type="entry name" value="Inositol_monophosphatase_CS"/>
</dbReference>
<dbReference type="STRING" id="402385.SAMN05421848_0002"/>
<organism evidence="8 9">
    <name type="scientific">Kushneria avicenniae</name>
    <dbReference type="NCBI Taxonomy" id="402385"/>
    <lineage>
        <taxon>Bacteria</taxon>
        <taxon>Pseudomonadati</taxon>
        <taxon>Pseudomonadota</taxon>
        <taxon>Gammaproteobacteria</taxon>
        <taxon>Oceanospirillales</taxon>
        <taxon>Halomonadaceae</taxon>
        <taxon>Kushneria</taxon>
    </lineage>
</organism>
<keyword evidence="6 7" id="KW-0460">Magnesium</keyword>
<evidence type="ECO:0000256" key="3">
    <source>
        <dbReference type="ARBA" id="ARBA00022519"/>
    </source>
</evidence>
<proteinExistence type="inferred from homology"/>
<dbReference type="GO" id="GO:0050427">
    <property type="term" value="P:3'-phosphoadenosine 5'-phosphosulfate metabolic process"/>
    <property type="evidence" value="ECO:0007669"/>
    <property type="project" value="TreeGrafter"/>
</dbReference>
<feature type="binding site" evidence="7">
    <location>
        <position position="65"/>
    </location>
    <ligand>
        <name>Mg(2+)</name>
        <dbReference type="ChEBI" id="CHEBI:18420"/>
        <label>1</label>
        <note>catalytic</note>
    </ligand>
</feature>
<evidence type="ECO:0000256" key="2">
    <source>
        <dbReference type="ARBA" id="ARBA00022475"/>
    </source>
</evidence>
<protein>
    <recommendedName>
        <fullName evidence="6">3'(2'),5'-bisphosphate nucleotidase CysQ</fullName>
        <ecNumber evidence="6">3.1.3.7</ecNumber>
    </recommendedName>
    <alternativeName>
        <fullName evidence="6">3'(2'),5-bisphosphonucleoside 3'(2')-phosphohydrolase</fullName>
    </alternativeName>
    <alternativeName>
        <fullName evidence="6">3'-phosphoadenosine 5'-phosphate phosphatase</fullName>
        <shortName evidence="6">PAP phosphatase</shortName>
    </alternativeName>
</protein>
<dbReference type="EMBL" id="FOLY01000001">
    <property type="protein sequence ID" value="SFB94736.1"/>
    <property type="molecule type" value="Genomic_DNA"/>
</dbReference>
<dbReference type="AlphaFoldDB" id="A0A1I1F703"/>
<evidence type="ECO:0000256" key="1">
    <source>
        <dbReference type="ARBA" id="ARBA00005289"/>
    </source>
</evidence>
<feature type="binding site" evidence="6">
    <location>
        <position position="65"/>
    </location>
    <ligand>
        <name>substrate</name>
    </ligand>
</feature>
<evidence type="ECO:0000256" key="6">
    <source>
        <dbReference type="HAMAP-Rule" id="MF_02095"/>
    </source>
</evidence>
<reference evidence="9" key="1">
    <citation type="submission" date="2016-10" db="EMBL/GenBank/DDBJ databases">
        <authorList>
            <person name="Varghese N."/>
            <person name="Submissions S."/>
        </authorList>
    </citation>
    <scope>NUCLEOTIDE SEQUENCE [LARGE SCALE GENOMIC DNA]</scope>
    <source>
        <strain evidence="9">DSM 23439</strain>
    </source>
</reference>
<feature type="binding site" evidence="6">
    <location>
        <position position="87"/>
    </location>
    <ligand>
        <name>Mg(2+)</name>
        <dbReference type="ChEBI" id="CHEBI:18420"/>
        <label>1</label>
    </ligand>
</feature>
<accession>A0A1I1F703</accession>
<feature type="binding site" evidence="6">
    <location>
        <position position="85"/>
    </location>
    <ligand>
        <name>Mg(2+)</name>
        <dbReference type="ChEBI" id="CHEBI:18420"/>
        <label>2</label>
    </ligand>
</feature>
<dbReference type="PRINTS" id="PR00377">
    <property type="entry name" value="IMPHPHTASES"/>
</dbReference>
<feature type="binding site" evidence="7">
    <location>
        <position position="212"/>
    </location>
    <ligand>
        <name>Mg(2+)</name>
        <dbReference type="ChEBI" id="CHEBI:18420"/>
        <label>1</label>
        <note>catalytic</note>
    </ligand>
</feature>
<comment type="similarity">
    <text evidence="1 6">Belongs to the inositol monophosphatase superfamily. CysQ family.</text>
</comment>
<dbReference type="GO" id="GO:0005886">
    <property type="term" value="C:plasma membrane"/>
    <property type="evidence" value="ECO:0007669"/>
    <property type="project" value="UniProtKB-SubCell"/>
</dbReference>
<comment type="function">
    <text evidence="6">Converts adenosine-3',5'-bisphosphate (PAP) to AMP.</text>
</comment>
<name>A0A1I1F703_9GAMM</name>
<keyword evidence="2 6" id="KW-1003">Cell membrane</keyword>
<keyword evidence="6 7" id="KW-0479">Metal-binding</keyword>
<dbReference type="InterPro" id="IPR000760">
    <property type="entry name" value="Inositol_monophosphatase-like"/>
</dbReference>
<dbReference type="GO" id="GO:0046854">
    <property type="term" value="P:phosphatidylinositol phosphate biosynthetic process"/>
    <property type="evidence" value="ECO:0007669"/>
    <property type="project" value="InterPro"/>
</dbReference>
<comment type="subcellular location">
    <subcellularLocation>
        <location evidence="6">Cell inner membrane</location>
        <topology evidence="6">Peripheral membrane protein</topology>
        <orientation evidence="6">Cytoplasmic side</orientation>
    </subcellularLocation>
</comment>
<evidence type="ECO:0000313" key="8">
    <source>
        <dbReference type="EMBL" id="SFB94736.1"/>
    </source>
</evidence>
<feature type="binding site" evidence="7">
    <location>
        <position position="87"/>
    </location>
    <ligand>
        <name>Mg(2+)</name>
        <dbReference type="ChEBI" id="CHEBI:18420"/>
        <label>1</label>
        <note>catalytic</note>
    </ligand>
</feature>
<keyword evidence="3 6" id="KW-0997">Cell inner membrane</keyword>
<feature type="binding site" evidence="6">
    <location>
        <position position="88"/>
    </location>
    <ligand>
        <name>Mg(2+)</name>
        <dbReference type="ChEBI" id="CHEBI:18420"/>
        <label>2</label>
    </ligand>
</feature>
<feature type="binding site" evidence="6">
    <location>
        <position position="212"/>
    </location>
    <ligand>
        <name>Mg(2+)</name>
        <dbReference type="ChEBI" id="CHEBI:18420"/>
        <label>2</label>
    </ligand>
</feature>
<dbReference type="RefSeq" id="WP_090129572.1">
    <property type="nucleotide sequence ID" value="NZ_FOLY01000001.1"/>
</dbReference>
<evidence type="ECO:0000313" key="9">
    <source>
        <dbReference type="Proteomes" id="UP000199046"/>
    </source>
</evidence>
<dbReference type="InterPro" id="IPR006240">
    <property type="entry name" value="CysQ"/>
</dbReference>
<dbReference type="HAMAP" id="MF_02095">
    <property type="entry name" value="CysQ"/>
    <property type="match status" value="1"/>
</dbReference>
<dbReference type="GO" id="GO:0000287">
    <property type="term" value="F:magnesium ion binding"/>
    <property type="evidence" value="ECO:0007669"/>
    <property type="project" value="UniProtKB-UniRule"/>
</dbReference>
<keyword evidence="9" id="KW-1185">Reference proteome</keyword>
<evidence type="ECO:0000256" key="5">
    <source>
        <dbReference type="ARBA" id="ARBA00023136"/>
    </source>
</evidence>
<feature type="binding site" evidence="6">
    <location>
        <begin position="87"/>
        <end position="90"/>
    </location>
    <ligand>
        <name>substrate</name>
    </ligand>
</feature>
<keyword evidence="4 6" id="KW-0378">Hydrolase</keyword>
<feature type="binding site" evidence="7">
    <location>
        <position position="88"/>
    </location>
    <ligand>
        <name>Mg(2+)</name>
        <dbReference type="ChEBI" id="CHEBI:18420"/>
        <label>1</label>
        <note>catalytic</note>
    </ligand>
</feature>
<feature type="binding site" evidence="7">
    <location>
        <position position="85"/>
    </location>
    <ligand>
        <name>Mg(2+)</name>
        <dbReference type="ChEBI" id="CHEBI:18420"/>
        <label>1</label>
        <note>catalytic</note>
    </ligand>
</feature>
<dbReference type="Gene3D" id="3.30.540.10">
    <property type="entry name" value="Fructose-1,6-Bisphosphatase, subunit A, domain 1"/>
    <property type="match status" value="1"/>
</dbReference>
<feature type="binding site" evidence="6">
    <location>
        <position position="85"/>
    </location>
    <ligand>
        <name>Mg(2+)</name>
        <dbReference type="ChEBI" id="CHEBI:18420"/>
        <label>1</label>
    </ligand>
</feature>
<dbReference type="PANTHER" id="PTHR43028:SF5">
    <property type="entry name" value="3'(2'),5'-BISPHOSPHATE NUCLEOTIDASE 1"/>
    <property type="match status" value="1"/>
</dbReference>
<dbReference type="NCBIfam" id="TIGR01331">
    <property type="entry name" value="bisphos_cysQ"/>
    <property type="match status" value="1"/>
</dbReference>
<gene>
    <name evidence="6" type="primary">cysQ</name>
    <name evidence="8" type="ORF">SAMN05421848_0002</name>
</gene>
<comment type="catalytic activity">
    <reaction evidence="6">
        <text>adenosine 3',5'-bisphosphate + H2O = AMP + phosphate</text>
        <dbReference type="Rhea" id="RHEA:10040"/>
        <dbReference type="ChEBI" id="CHEBI:15377"/>
        <dbReference type="ChEBI" id="CHEBI:43474"/>
        <dbReference type="ChEBI" id="CHEBI:58343"/>
        <dbReference type="ChEBI" id="CHEBI:456215"/>
        <dbReference type="EC" id="3.1.3.7"/>
    </reaction>
</comment>
<sequence>MTALLESVKNIAWQACDAIMDIYQGSIEITDKPDRSPLTQADLAAHQLITRQLSELTPAWPILSEESGAEEIQHRLSWSTFWLVDPLDGTKEFIDRNGEFTVNIALVHKGHPILGVIAAPVLKTMWYGTTGEGAWRQRLGEAVEPIRAATWQIGEKLRVVGSRSHSSDELKHLLEILPPHHLEGVGSSLKFCRIAEGAADCYPRPGSTCEWDTAAAHIILEEAGGTVLQLNTSTMQVEKPLQYNQRSTLVNPDFVALGRGLEKRWNHDGFLKETGSKTP</sequence>
<evidence type="ECO:0000256" key="4">
    <source>
        <dbReference type="ARBA" id="ARBA00022801"/>
    </source>
</evidence>
<dbReference type="InterPro" id="IPR050725">
    <property type="entry name" value="CysQ/Inositol_MonoPase"/>
</dbReference>
<comment type="cofactor">
    <cofactor evidence="6 7">
        <name>Mg(2+)</name>
        <dbReference type="ChEBI" id="CHEBI:18420"/>
    </cofactor>
</comment>
<dbReference type="Proteomes" id="UP000199046">
    <property type="component" value="Unassembled WGS sequence"/>
</dbReference>
<dbReference type="PANTHER" id="PTHR43028">
    <property type="entry name" value="3'(2'),5'-BISPHOSPHATE NUCLEOTIDASE 1"/>
    <property type="match status" value="1"/>
</dbReference>
<dbReference type="GO" id="GO:0000103">
    <property type="term" value="P:sulfate assimilation"/>
    <property type="evidence" value="ECO:0007669"/>
    <property type="project" value="TreeGrafter"/>
</dbReference>
<dbReference type="GO" id="GO:0008441">
    <property type="term" value="F:3'(2'),5'-bisphosphate nucleotidase activity"/>
    <property type="evidence" value="ECO:0007669"/>
    <property type="project" value="UniProtKB-UniRule"/>
</dbReference>
<evidence type="ECO:0000256" key="7">
    <source>
        <dbReference type="PIRSR" id="PIRSR600760-2"/>
    </source>
</evidence>
<dbReference type="EC" id="3.1.3.7" evidence="6"/>
<dbReference type="PROSITE" id="PS00630">
    <property type="entry name" value="IMP_2"/>
    <property type="match status" value="1"/>
</dbReference>
<dbReference type="OrthoDB" id="9785695at2"/>
<feature type="binding site" evidence="6">
    <location>
        <position position="212"/>
    </location>
    <ligand>
        <name>substrate</name>
    </ligand>
</feature>
<dbReference type="CDD" id="cd01638">
    <property type="entry name" value="CysQ"/>
    <property type="match status" value="1"/>
</dbReference>
<dbReference type="Gene3D" id="3.40.190.80">
    <property type="match status" value="1"/>
</dbReference>
<dbReference type="Pfam" id="PF00459">
    <property type="entry name" value="Inositol_P"/>
    <property type="match status" value="1"/>
</dbReference>